<dbReference type="Gene3D" id="2.40.70.10">
    <property type="entry name" value="Acid Proteases"/>
    <property type="match status" value="1"/>
</dbReference>
<dbReference type="PROSITE" id="PS50175">
    <property type="entry name" value="ASP_PROT_RETROV"/>
    <property type="match status" value="1"/>
</dbReference>
<dbReference type="GO" id="GO:0004190">
    <property type="term" value="F:aspartic-type endopeptidase activity"/>
    <property type="evidence" value="ECO:0007669"/>
    <property type="project" value="InterPro"/>
</dbReference>
<keyword evidence="2" id="KW-0812">Transmembrane</keyword>
<feature type="domain" description="Peptidase A2" evidence="3">
    <location>
        <begin position="100"/>
        <end position="179"/>
    </location>
</feature>
<reference evidence="4 5" key="1">
    <citation type="submission" date="2018-12" db="EMBL/GenBank/DDBJ databases">
        <title>Croceicoccus ponticola sp. nov., a lipolytic bacterium isolated from seawater.</title>
        <authorList>
            <person name="Yoon J.-H."/>
        </authorList>
    </citation>
    <scope>NUCLEOTIDE SEQUENCE [LARGE SCALE GENOMIC DNA]</scope>
    <source>
        <strain evidence="4 5">GM-16</strain>
    </source>
</reference>
<evidence type="ECO:0000256" key="1">
    <source>
        <dbReference type="ARBA" id="ARBA00022801"/>
    </source>
</evidence>
<dbReference type="InterPro" id="IPR011969">
    <property type="entry name" value="Clan_AA_Asp_peptidase_C"/>
</dbReference>
<feature type="transmembrane region" description="Helical" evidence="2">
    <location>
        <begin position="20"/>
        <end position="39"/>
    </location>
</feature>
<keyword evidence="1 4" id="KW-0378">Hydrolase</keyword>
<dbReference type="EMBL" id="RXOL01000002">
    <property type="protein sequence ID" value="RVQ67757.1"/>
    <property type="molecule type" value="Genomic_DNA"/>
</dbReference>
<dbReference type="InterPro" id="IPR001969">
    <property type="entry name" value="Aspartic_peptidase_AS"/>
</dbReference>
<keyword evidence="2" id="KW-1133">Transmembrane helix</keyword>
<evidence type="ECO:0000313" key="5">
    <source>
        <dbReference type="Proteomes" id="UP000283003"/>
    </source>
</evidence>
<dbReference type="OrthoDB" id="7595324at2"/>
<comment type="caution">
    <text evidence="4">The sequence shown here is derived from an EMBL/GenBank/DDBJ whole genome shotgun (WGS) entry which is preliminary data.</text>
</comment>
<evidence type="ECO:0000256" key="2">
    <source>
        <dbReference type="SAM" id="Phobius"/>
    </source>
</evidence>
<dbReference type="Pfam" id="PF13975">
    <property type="entry name" value="gag-asp_proteas"/>
    <property type="match status" value="1"/>
</dbReference>
<sequence length="198" mass="20746">MGGPSPVYRMFNPPCHRGGMKWGMIITLGALACGIGAFMPNGPMAPARDQSANSTIPVGFDPATADAQGSAPDYLSGEMVLQQRQDGHFYASPTVNSVPIEALVDTGASVIALTGADAEAIGLNWDQSDIGIIGRGANGPIQGVQVRLDTVQLGNFEVHDVDAMIIPEGLHVTLLGQSFLSRIPNVEIANGQMNLSEY</sequence>
<dbReference type="EC" id="3.4.23.-" evidence="4"/>
<dbReference type="AlphaFoldDB" id="A0A437GYK3"/>
<organism evidence="4 5">
    <name type="scientific">Croceicoccus ponticola</name>
    <dbReference type="NCBI Taxonomy" id="2217664"/>
    <lineage>
        <taxon>Bacteria</taxon>
        <taxon>Pseudomonadati</taxon>
        <taxon>Pseudomonadota</taxon>
        <taxon>Alphaproteobacteria</taxon>
        <taxon>Sphingomonadales</taxon>
        <taxon>Erythrobacteraceae</taxon>
        <taxon>Croceicoccus</taxon>
    </lineage>
</organism>
<protein>
    <submittedName>
        <fullName evidence="4">TIGR02281 family clan AA aspartic protease</fullName>
        <ecNumber evidence="4">3.4.23.-</ecNumber>
    </submittedName>
</protein>
<dbReference type="Proteomes" id="UP000283003">
    <property type="component" value="Unassembled WGS sequence"/>
</dbReference>
<keyword evidence="2" id="KW-0472">Membrane</keyword>
<dbReference type="InterPro" id="IPR034122">
    <property type="entry name" value="Retropepsin-like_bacterial"/>
</dbReference>
<dbReference type="CDD" id="cd05483">
    <property type="entry name" value="retropepsin_like_bacteria"/>
    <property type="match status" value="1"/>
</dbReference>
<keyword evidence="5" id="KW-1185">Reference proteome</keyword>
<dbReference type="GO" id="GO:0006508">
    <property type="term" value="P:proteolysis"/>
    <property type="evidence" value="ECO:0007669"/>
    <property type="project" value="UniProtKB-KW"/>
</dbReference>
<gene>
    <name evidence="4" type="ORF">EKN06_07470</name>
</gene>
<evidence type="ECO:0000259" key="3">
    <source>
        <dbReference type="PROSITE" id="PS50175"/>
    </source>
</evidence>
<dbReference type="InterPro" id="IPR001995">
    <property type="entry name" value="Peptidase_A2_cat"/>
</dbReference>
<name>A0A437GYK3_9SPHN</name>
<proteinExistence type="predicted"/>
<keyword evidence="4" id="KW-0645">Protease</keyword>
<accession>A0A437GYK3</accession>
<dbReference type="SUPFAM" id="SSF50630">
    <property type="entry name" value="Acid proteases"/>
    <property type="match status" value="1"/>
</dbReference>
<evidence type="ECO:0000313" key="4">
    <source>
        <dbReference type="EMBL" id="RVQ67757.1"/>
    </source>
</evidence>
<dbReference type="PROSITE" id="PS00141">
    <property type="entry name" value="ASP_PROTEASE"/>
    <property type="match status" value="1"/>
</dbReference>
<dbReference type="NCBIfam" id="TIGR02281">
    <property type="entry name" value="clan_AA_DTGA"/>
    <property type="match status" value="1"/>
</dbReference>
<dbReference type="InterPro" id="IPR021109">
    <property type="entry name" value="Peptidase_aspartic_dom_sf"/>
</dbReference>